<evidence type="ECO:0000313" key="1">
    <source>
        <dbReference type="EMBL" id="KAI8534978.1"/>
    </source>
</evidence>
<protein>
    <submittedName>
        <fullName evidence="1">Uncharacterized protein</fullName>
    </submittedName>
</protein>
<dbReference type="EMBL" id="CM046397">
    <property type="protein sequence ID" value="KAI8534978.1"/>
    <property type="molecule type" value="Genomic_DNA"/>
</dbReference>
<name>A0ACC0M1P8_RHOML</name>
<accession>A0ACC0M1P8</accession>
<reference evidence="1" key="1">
    <citation type="submission" date="2022-02" db="EMBL/GenBank/DDBJ databases">
        <title>Plant Genome Project.</title>
        <authorList>
            <person name="Zhang R.-G."/>
        </authorList>
    </citation>
    <scope>NUCLEOTIDE SEQUENCE</scope>
    <source>
        <strain evidence="1">AT1</strain>
    </source>
</reference>
<proteinExistence type="predicted"/>
<gene>
    <name evidence="1" type="ORF">RHMOL_Rhmol10G0139200</name>
</gene>
<organism evidence="1 2">
    <name type="scientific">Rhododendron molle</name>
    <name type="common">Chinese azalea</name>
    <name type="synonym">Azalea mollis</name>
    <dbReference type="NCBI Taxonomy" id="49168"/>
    <lineage>
        <taxon>Eukaryota</taxon>
        <taxon>Viridiplantae</taxon>
        <taxon>Streptophyta</taxon>
        <taxon>Embryophyta</taxon>
        <taxon>Tracheophyta</taxon>
        <taxon>Spermatophyta</taxon>
        <taxon>Magnoliopsida</taxon>
        <taxon>eudicotyledons</taxon>
        <taxon>Gunneridae</taxon>
        <taxon>Pentapetalae</taxon>
        <taxon>asterids</taxon>
        <taxon>Ericales</taxon>
        <taxon>Ericaceae</taxon>
        <taxon>Ericoideae</taxon>
        <taxon>Rhodoreae</taxon>
        <taxon>Rhododendron</taxon>
    </lineage>
</organism>
<keyword evidence="2" id="KW-1185">Reference proteome</keyword>
<evidence type="ECO:0000313" key="2">
    <source>
        <dbReference type="Proteomes" id="UP001062846"/>
    </source>
</evidence>
<comment type="caution">
    <text evidence="1">The sequence shown here is derived from an EMBL/GenBank/DDBJ whole genome shotgun (WGS) entry which is preliminary data.</text>
</comment>
<dbReference type="Proteomes" id="UP001062846">
    <property type="component" value="Chromosome 10"/>
</dbReference>
<sequence length="139" mass="16332">MIRHLWALSKKYDSLLVRWAHSYIIKLKCLWQMCIPQDSARTIRKLFKLRKVVQPLIKYVIGNGNSAFLWLDYWHDAGPLYKVFGEGIVNDVGSSLLAKVSSIIQNGNWHWSRQRNRAVMKIMRNLLQVSNLTRTMMIM</sequence>